<accession>H9GKG8</accession>
<dbReference type="Ensembl" id="ENSACAT00000013968.4">
    <property type="protein sequence ID" value="ENSACAP00000013687.4"/>
    <property type="gene ID" value="ENSACAG00000013808.4"/>
</dbReference>
<evidence type="ECO:0000313" key="1">
    <source>
        <dbReference type="Ensembl" id="ENSACAP00000013687.4"/>
    </source>
</evidence>
<evidence type="ECO:0000313" key="2">
    <source>
        <dbReference type="Proteomes" id="UP000001646"/>
    </source>
</evidence>
<reference evidence="1" key="1">
    <citation type="submission" date="2009-12" db="EMBL/GenBank/DDBJ databases">
        <title>The Genome Sequence of Anolis carolinensis (Green Anole Lizard).</title>
        <authorList>
            <consortium name="The Genome Sequencing Platform"/>
            <person name="Di Palma F."/>
            <person name="Alfoldi J."/>
            <person name="Heiman D."/>
            <person name="Young S."/>
            <person name="Grabherr M."/>
            <person name="Johnson J."/>
            <person name="Lander E.S."/>
            <person name="Lindblad-Toh K."/>
        </authorList>
    </citation>
    <scope>NUCLEOTIDE SEQUENCE [LARGE SCALE GENOMIC DNA]</scope>
    <source>
        <strain evidence="1">JBL SC #1</strain>
    </source>
</reference>
<dbReference type="eggNOG" id="KOG1884">
    <property type="taxonomic scope" value="Eukaryota"/>
</dbReference>
<dbReference type="HOGENOM" id="CLU_001081_0_0_1"/>
<name>H9GKG8_ANOCA</name>
<organism evidence="1 2">
    <name type="scientific">Anolis carolinensis</name>
    <name type="common">Green anole</name>
    <name type="synonym">American chameleon</name>
    <dbReference type="NCBI Taxonomy" id="28377"/>
    <lineage>
        <taxon>Eukaryota</taxon>
        <taxon>Metazoa</taxon>
        <taxon>Chordata</taxon>
        <taxon>Craniata</taxon>
        <taxon>Vertebrata</taxon>
        <taxon>Euteleostomi</taxon>
        <taxon>Lepidosauria</taxon>
        <taxon>Squamata</taxon>
        <taxon>Bifurcata</taxon>
        <taxon>Unidentata</taxon>
        <taxon>Episquamata</taxon>
        <taxon>Toxicofera</taxon>
        <taxon>Iguania</taxon>
        <taxon>Dactyloidae</taxon>
        <taxon>Anolis</taxon>
    </lineage>
</organism>
<dbReference type="Proteomes" id="UP000001646">
    <property type="component" value="Unplaced"/>
</dbReference>
<sequence>MAAPLRVLLLPSRDFPDEKTSRAKLSRGAREVLASVTRTGLRVSGEEAALLPGPWEDFLWESVEEEDPTAEGPRLLALSKSHDLFIYEVTLEAGKCEAVLWESLPEDRLTRLVASKDKSFSSLSSLRLLSFKNGKALVLLNKIILARLSFPVGEPAAITLKDCFVLHLSPQAAERIVDVTLCRGIVFLLDESGWIYFFDATDGTYLAYVDISLYLSEGQEEENADTLPPLIRLNVSHDLSVAVIVSCCHSVASVDLNVYFRQYPDHLLCKRNTDSSPIKPWEGTDEDDLRSSEYSMAFVQGAFRTDRSWKAHLLSLRDTTEQCYSPYLLPESSLLWYQSFLHPEQPECATCELSETSLLQDAAYILSDSRGKGMTTRNQVDRQWKNIYSGDPEDGLELECKSVTGFSALFTISSESEGLTVVLWDLETREMVRSHVGKNACFVECGREEQLCLILSEPGLSLFLFGLTQEEFLNRLIIHGSAGTMDSLCRLNGWGRCSIPIHTLEAGLENRQLDTVNFFLKNKENLFSPPPSCSAQDQPASVGSEMYLKSMKELRPALDLLCVAIQESDLEAQSKHFSEQLLNLTLSFLNKQLCEIFVHREELDDNLDRCVDMLTSYITRLRTFMMKFPPKTTSAVTLLCDPEEDVPPIEQSHAWEALDTESIVAEAILNNKLPEAQTFFRLTRNPAQQLKELTRIGLDLVYKSLLKNDIKEASRLLRNMGFNVAEQLHKICFYVTDQHVRDYLVSTGKTLVCFLSVHIIFGSSQMLVCFTLLAFTKASVRAELSL</sequence>
<reference evidence="1" key="2">
    <citation type="submission" date="2025-08" db="UniProtKB">
        <authorList>
            <consortium name="Ensembl"/>
        </authorList>
    </citation>
    <scope>IDENTIFICATION</scope>
</reference>
<dbReference type="PANTHER" id="PTHR13650:SF0">
    <property type="entry name" value="SPATACSIN"/>
    <property type="match status" value="1"/>
</dbReference>
<proteinExistence type="predicted"/>
<dbReference type="Bgee" id="ENSACAG00000013808">
    <property type="expression patterns" value="Expressed in kidney and 12 other cell types or tissues"/>
</dbReference>
<dbReference type="STRING" id="28377.ENSACAP00000013687"/>
<dbReference type="GeneTree" id="ENSGT00390000016791"/>
<protein>
    <submittedName>
        <fullName evidence="1">Uncharacterized protein</fullName>
    </submittedName>
</protein>
<reference evidence="1" key="3">
    <citation type="submission" date="2025-09" db="UniProtKB">
        <authorList>
            <consortium name="Ensembl"/>
        </authorList>
    </citation>
    <scope>IDENTIFICATION</scope>
</reference>
<keyword evidence="2" id="KW-1185">Reference proteome</keyword>
<dbReference type="PANTHER" id="PTHR13650">
    <property type="entry name" value="SPATACSIN"/>
    <property type="match status" value="1"/>
</dbReference>
<dbReference type="InParanoid" id="H9GKG8"/>
<dbReference type="InterPro" id="IPR028103">
    <property type="entry name" value="Spatacsin"/>
</dbReference>
<dbReference type="AlphaFoldDB" id="H9GKG8"/>